<keyword evidence="5" id="KW-1185">Reference proteome</keyword>
<feature type="domain" description="Nudix hydrolase" evidence="2">
    <location>
        <begin position="218"/>
        <end position="346"/>
    </location>
</feature>
<dbReference type="Proteomes" id="UP000181981">
    <property type="component" value="Unassembled WGS sequence"/>
</dbReference>
<dbReference type="HOGENOM" id="CLU_766569_0_0_10"/>
<dbReference type="AlphaFoldDB" id="X5DJ39"/>
<evidence type="ECO:0000313" key="5">
    <source>
        <dbReference type="Proteomes" id="UP000023772"/>
    </source>
</evidence>
<evidence type="ECO:0000313" key="4">
    <source>
        <dbReference type="EMBL" id="SET34483.1"/>
    </source>
</evidence>
<keyword evidence="4" id="KW-0413">Isomerase</keyword>
<dbReference type="PROSITE" id="PS51462">
    <property type="entry name" value="NUDIX"/>
    <property type="match status" value="1"/>
</dbReference>
<dbReference type="GO" id="GO:0016020">
    <property type="term" value="C:membrane"/>
    <property type="evidence" value="ECO:0007669"/>
    <property type="project" value="InterPro"/>
</dbReference>
<dbReference type="Gene3D" id="3.90.79.10">
    <property type="entry name" value="Nucleoside Triphosphate Pyrophosphohydrolase"/>
    <property type="match status" value="1"/>
</dbReference>
<keyword evidence="1" id="KW-0812">Transmembrane</keyword>
<gene>
    <name evidence="3" type="ORF">FH5T_20065</name>
    <name evidence="4" type="ORF">SAMN05444285_11114</name>
</gene>
<dbReference type="eggNOG" id="COG1443">
    <property type="taxonomic scope" value="Bacteria"/>
</dbReference>
<feature type="transmembrane region" description="Helical" evidence="1">
    <location>
        <begin position="157"/>
        <end position="176"/>
    </location>
</feature>
<organism evidence="4 6">
    <name type="scientific">Draconibacterium orientale</name>
    <dbReference type="NCBI Taxonomy" id="1168034"/>
    <lineage>
        <taxon>Bacteria</taxon>
        <taxon>Pseudomonadati</taxon>
        <taxon>Bacteroidota</taxon>
        <taxon>Bacteroidia</taxon>
        <taxon>Marinilabiliales</taxon>
        <taxon>Prolixibacteraceae</taxon>
        <taxon>Draconibacterium</taxon>
    </lineage>
</organism>
<dbReference type="GO" id="GO:0016853">
    <property type="term" value="F:isomerase activity"/>
    <property type="evidence" value="ECO:0007669"/>
    <property type="project" value="UniProtKB-KW"/>
</dbReference>
<dbReference type="InterPro" id="IPR000086">
    <property type="entry name" value="NUDIX_hydrolase_dom"/>
</dbReference>
<sequence>MNRAQLFKKLLPGFIPLFVFIAADEIWGTKIGLFVAIGVGLAEMAWIAIKEKRFEKFVLFDTLLLVVLGGVSILLDNDIFFKLKPGLIELILVAVLAISAFSNINIVGMMGQRYMKDVAFNTAQLQQMRQSMKSLFFIFLAHTVLVFYSAFFMSKEAWAFISGGLFYIIFGVYFLFEILRQKKKQKVLTNEEWVPLVDEQGKLTGEAPRSQVHNGSKLLHPVVHLHVLNNKGAILLQKRPVDKLIQPGKWDTAVGGHISAGETLEQALKKEVFEEIGLKEFSAKLQKVYKWESEVEAELIYLFTTYDYKGFGIQSNEVEELRFWTKKQVEKNLAKAVFTPNFEVEFRMLCELGIGGL</sequence>
<dbReference type="Pfam" id="PF04279">
    <property type="entry name" value="IspA"/>
    <property type="match status" value="1"/>
</dbReference>
<evidence type="ECO:0000313" key="3">
    <source>
        <dbReference type="EMBL" id="AHW61139.1"/>
    </source>
</evidence>
<dbReference type="PANTHER" id="PTHR10885">
    <property type="entry name" value="ISOPENTENYL-DIPHOSPHATE DELTA-ISOMERASE"/>
    <property type="match status" value="1"/>
</dbReference>
<keyword evidence="1" id="KW-1133">Transmembrane helix</keyword>
<dbReference type="Pfam" id="PF00293">
    <property type="entry name" value="NUDIX"/>
    <property type="match status" value="1"/>
</dbReference>
<dbReference type="EMBL" id="FOHT01000011">
    <property type="protein sequence ID" value="SET34483.1"/>
    <property type="molecule type" value="Genomic_DNA"/>
</dbReference>
<dbReference type="CDD" id="cd04692">
    <property type="entry name" value="NUDIX_Hydrolase"/>
    <property type="match status" value="1"/>
</dbReference>
<evidence type="ECO:0000313" key="6">
    <source>
        <dbReference type="Proteomes" id="UP000181981"/>
    </source>
</evidence>
<feature type="transmembrane region" description="Helical" evidence="1">
    <location>
        <begin position="134"/>
        <end position="151"/>
    </location>
</feature>
<proteinExistence type="predicted"/>
<accession>X5DJ39</accession>
<dbReference type="PANTHER" id="PTHR10885:SF0">
    <property type="entry name" value="ISOPENTENYL-DIPHOSPHATE DELTA-ISOMERASE"/>
    <property type="match status" value="1"/>
</dbReference>
<dbReference type="InterPro" id="IPR015797">
    <property type="entry name" value="NUDIX_hydrolase-like_dom_sf"/>
</dbReference>
<evidence type="ECO:0000259" key="2">
    <source>
        <dbReference type="PROSITE" id="PS51462"/>
    </source>
</evidence>
<dbReference type="InterPro" id="IPR006008">
    <property type="entry name" value="YciB"/>
</dbReference>
<dbReference type="Proteomes" id="UP000023772">
    <property type="component" value="Chromosome"/>
</dbReference>
<dbReference type="RefSeq" id="WP_074780460.1">
    <property type="nucleotide sequence ID" value="NZ_FOHT01000011.1"/>
</dbReference>
<dbReference type="STRING" id="1168034.FH5T_20065"/>
<reference evidence="4 6" key="2">
    <citation type="submission" date="2016-10" db="EMBL/GenBank/DDBJ databases">
        <authorList>
            <person name="de Groot N.N."/>
        </authorList>
    </citation>
    <scope>NUCLEOTIDE SEQUENCE [LARGE SCALE GENOMIC DNA]</scope>
    <source>
        <strain evidence="4 6">DSM 25947</strain>
    </source>
</reference>
<dbReference type="KEGG" id="dori:FH5T_20065"/>
<reference evidence="3 5" key="1">
    <citation type="submission" date="2014-03" db="EMBL/GenBank/DDBJ databases">
        <title>Complete genome sequence of a deeply braunched marine Bacteroidia bacterium Draconibacterium orientale type strain FH5T.</title>
        <authorList>
            <person name="Li X."/>
            <person name="Wang X."/>
            <person name="Xie Z."/>
            <person name="Du Z."/>
            <person name="Chen G."/>
        </authorList>
    </citation>
    <scope>NUCLEOTIDE SEQUENCE [LARGE SCALE GENOMIC DNA]</scope>
    <source>
        <strain evidence="3 5">FH5</strain>
    </source>
</reference>
<evidence type="ECO:0000256" key="1">
    <source>
        <dbReference type="SAM" id="Phobius"/>
    </source>
</evidence>
<name>X5DJ39_9BACT</name>
<dbReference type="SUPFAM" id="SSF55811">
    <property type="entry name" value="Nudix"/>
    <property type="match status" value="1"/>
</dbReference>
<feature type="transmembrane region" description="Helical" evidence="1">
    <location>
        <begin position="56"/>
        <end position="75"/>
    </location>
</feature>
<keyword evidence="1" id="KW-0472">Membrane</keyword>
<dbReference type="EMBL" id="CP007451">
    <property type="protein sequence ID" value="AHW61139.1"/>
    <property type="molecule type" value="Genomic_DNA"/>
</dbReference>
<feature type="transmembrane region" description="Helical" evidence="1">
    <location>
        <begin position="87"/>
        <end position="107"/>
    </location>
</feature>
<protein>
    <submittedName>
        <fullName evidence="4">Isopentenyldiphosphate isomerase</fullName>
    </submittedName>
    <submittedName>
        <fullName evidence="3">NTP pyrophosphohydrolase</fullName>
    </submittedName>
</protein>